<gene>
    <name evidence="3" type="primary">LOC108675405</name>
</gene>
<evidence type="ECO:0000313" key="2">
    <source>
        <dbReference type="Proteomes" id="UP000694843"/>
    </source>
</evidence>
<protein>
    <submittedName>
        <fullName evidence="3">Uncharacterized protein LOC108675405 isoform X2</fullName>
    </submittedName>
</protein>
<feature type="compositionally biased region" description="Low complexity" evidence="1">
    <location>
        <begin position="351"/>
        <end position="364"/>
    </location>
</feature>
<name>A0A979FK14_HYAAZ</name>
<feature type="region of interest" description="Disordered" evidence="1">
    <location>
        <begin position="351"/>
        <end position="375"/>
    </location>
</feature>
<dbReference type="Proteomes" id="UP000694843">
    <property type="component" value="Unplaced"/>
</dbReference>
<reference evidence="3" key="1">
    <citation type="submission" date="2025-08" db="UniProtKB">
        <authorList>
            <consortium name="RefSeq"/>
        </authorList>
    </citation>
    <scope>IDENTIFICATION</scope>
    <source>
        <tissue evidence="3">Whole organism</tissue>
    </source>
</reference>
<accession>A0A979FK14</accession>
<keyword evidence="2" id="KW-1185">Reference proteome</keyword>
<evidence type="ECO:0000256" key="1">
    <source>
        <dbReference type="SAM" id="MobiDB-lite"/>
    </source>
</evidence>
<sequence>MTAGTINGQKIPHLYLPEGVRESEISFIITSVVLRAALSATSPWHKWVLLGALELLHGRLPASLDQKSFAYLTAFQSECGVHPNLKDAKQSIPINEHKHSHNLADLPREFELGCDFADSAAVHKSQHHCGDPSSKKQKLSHSSANSINTSINQVLERNSVHGNDTRSCSQHLKVESVNDSSNILDCTPCGEDEDHPFSVPPSAVSSPKDSSCIPLAPSNPAPSLDQILSPIITASSSETPCISKLKSTSENGGLETQITSFNTPFKAQYPVVLLREDDRKAVEDFLATNGKFYKKSRFQTTNKETKEVLLHKDIACQVLPETISLGIQARPDTCNKWIQVRRKRFVEKSTQTSSFPSFSQASQTEMNMDKEQSRQLPPPCLEAANIESQTDVSSGSLELKTVARKRWKLCRLSLPAQSSGRGVDSVDHQGRPLFHGRPLNKSKENHSLVIPLEQVDVDFVASDPRLE</sequence>
<evidence type="ECO:0000313" key="3">
    <source>
        <dbReference type="RefSeq" id="XP_047736565.1"/>
    </source>
</evidence>
<dbReference type="AlphaFoldDB" id="A0A979FK14"/>
<proteinExistence type="predicted"/>
<dbReference type="RefSeq" id="XP_047736565.1">
    <property type="nucleotide sequence ID" value="XM_047880609.1"/>
</dbReference>
<dbReference type="GeneID" id="108675405"/>
<organism evidence="2 3">
    <name type="scientific">Hyalella azteca</name>
    <name type="common">Amphipod</name>
    <dbReference type="NCBI Taxonomy" id="294128"/>
    <lineage>
        <taxon>Eukaryota</taxon>
        <taxon>Metazoa</taxon>
        <taxon>Ecdysozoa</taxon>
        <taxon>Arthropoda</taxon>
        <taxon>Crustacea</taxon>
        <taxon>Multicrustacea</taxon>
        <taxon>Malacostraca</taxon>
        <taxon>Eumalacostraca</taxon>
        <taxon>Peracarida</taxon>
        <taxon>Amphipoda</taxon>
        <taxon>Senticaudata</taxon>
        <taxon>Talitrida</taxon>
        <taxon>Talitroidea</taxon>
        <taxon>Hyalellidae</taxon>
        <taxon>Hyalella</taxon>
    </lineage>
</organism>